<evidence type="ECO:0000313" key="2">
    <source>
        <dbReference type="Proteomes" id="UP000831947"/>
    </source>
</evidence>
<reference evidence="1 2" key="1">
    <citation type="journal article" date="2022" name="Int. J. Syst. Evol. Microbiol.">
        <title>Apilactobacillus apisilvae sp. nov., Nicolia spurrieriana gen. nov. sp. nov., Bombilactobacillus folatiphilus sp. nov. and Bombilactobacillus thymidiniphilus sp. nov., four new lactic acid bacterial isolates from stingless bees Tetragonula carbonaria and Austroplebeia australis.</title>
        <authorList>
            <person name="Oliphant S.A."/>
            <person name="Watson-Haigh N.S."/>
            <person name="Sumby K.M."/>
            <person name="Gardner J."/>
            <person name="Groom S."/>
            <person name="Jiranek V."/>
        </authorList>
    </citation>
    <scope>NUCLEOTIDE SEQUENCE [LARGE SCALE GENOMIC DNA]</scope>
    <source>
        <strain evidence="1 2">SG4_A1</strain>
    </source>
</reference>
<dbReference type="RefSeq" id="WP_249512928.1">
    <property type="nucleotide sequence ID" value="NZ_CP093365.1"/>
</dbReference>
<gene>
    <name evidence="1" type="ORF">MOO47_00640</name>
</gene>
<dbReference type="EMBL" id="CP093365">
    <property type="protein sequence ID" value="UQS83743.1"/>
    <property type="molecule type" value="Genomic_DNA"/>
</dbReference>
<dbReference type="Proteomes" id="UP000831947">
    <property type="component" value="Chromosome"/>
</dbReference>
<protein>
    <submittedName>
        <fullName evidence="1">Uncharacterized protein</fullName>
    </submittedName>
</protein>
<proteinExistence type="predicted"/>
<sequence length="105" mass="12923">MKIISGWKQLCNYQPHFDQFIQDYALIKGNLNLHFVWPKHRLSPMNNYRYSNYNDRIDYLLFDLKCYFEGLETPMMKACQKETTFIWLQQFKNNFAYFVDKMQLQ</sequence>
<evidence type="ECO:0000313" key="1">
    <source>
        <dbReference type="EMBL" id="UQS83743.1"/>
    </source>
</evidence>
<accession>A0ABY4PD93</accession>
<organism evidence="1 2">
    <name type="scientific">Bombilactobacillus thymidiniphilus</name>
    <dbReference type="NCBI Taxonomy" id="2923363"/>
    <lineage>
        <taxon>Bacteria</taxon>
        <taxon>Bacillati</taxon>
        <taxon>Bacillota</taxon>
        <taxon>Bacilli</taxon>
        <taxon>Lactobacillales</taxon>
        <taxon>Lactobacillaceae</taxon>
        <taxon>Bombilactobacillus</taxon>
    </lineage>
</organism>
<name>A0ABY4PD93_9LACO</name>
<keyword evidence="2" id="KW-1185">Reference proteome</keyword>